<comment type="caution">
    <text evidence="6">The sequence shown here is derived from an EMBL/GenBank/DDBJ whole genome shotgun (WGS) entry which is preliminary data.</text>
</comment>
<sequence length="311" mass="34437">MEWVVETKDLKKSYNGVKAVDGINLKIREGEIFGFLGPNGAGKTTTILMLLGLTEPTSGEVRVFGYNATRNPLQVKRITGYLPENVGFYEDLTARENLLYITKLNKIPTSQALEKIGEVLSTVGLSEVADKEVGTFSRGMLQRLGIAATLVKDPKLVILDEPTLGIDPEGVEQILSLIRKMKEEKKITILLSSHFLHQVQRICDRVGIVSKGKIVVEGTIGEVGERVIGGGKTQIQVEVSELTPSLLESIRKIKGVEGVESSGNFLNIKCEKDLRREISKVIVESGSFPLLLKTQDYTLEEIYVRYFREGE</sequence>
<dbReference type="Pfam" id="PF00005">
    <property type="entry name" value="ABC_tran"/>
    <property type="match status" value="1"/>
</dbReference>
<dbReference type="AlphaFoldDB" id="A0A7V5LZR9"/>
<dbReference type="PANTHER" id="PTHR43335:SF11">
    <property type="entry name" value="ABC TRANSPORTER RELATED"/>
    <property type="match status" value="1"/>
</dbReference>
<keyword evidence="2" id="KW-0813">Transport</keyword>
<evidence type="ECO:0000256" key="1">
    <source>
        <dbReference type="ARBA" id="ARBA00005417"/>
    </source>
</evidence>
<dbReference type="InterPro" id="IPR003439">
    <property type="entry name" value="ABC_transporter-like_ATP-bd"/>
</dbReference>
<dbReference type="InterPro" id="IPR027417">
    <property type="entry name" value="P-loop_NTPase"/>
</dbReference>
<keyword evidence="3" id="KW-0547">Nucleotide-binding</keyword>
<comment type="similarity">
    <text evidence="1">Belongs to the ABC transporter superfamily.</text>
</comment>
<proteinExistence type="inferred from homology"/>
<dbReference type="GO" id="GO:0005524">
    <property type="term" value="F:ATP binding"/>
    <property type="evidence" value="ECO:0007669"/>
    <property type="project" value="UniProtKB-KW"/>
</dbReference>
<feature type="domain" description="ABC transporter" evidence="5">
    <location>
        <begin position="5"/>
        <end position="236"/>
    </location>
</feature>
<keyword evidence="4 6" id="KW-0067">ATP-binding</keyword>
<dbReference type="PANTHER" id="PTHR43335">
    <property type="entry name" value="ABC TRANSPORTER, ATP-BINDING PROTEIN"/>
    <property type="match status" value="1"/>
</dbReference>
<evidence type="ECO:0000256" key="4">
    <source>
        <dbReference type="ARBA" id="ARBA00022840"/>
    </source>
</evidence>
<evidence type="ECO:0000259" key="5">
    <source>
        <dbReference type="PROSITE" id="PS50893"/>
    </source>
</evidence>
<evidence type="ECO:0000313" key="6">
    <source>
        <dbReference type="EMBL" id="HHF98267.1"/>
    </source>
</evidence>
<dbReference type="SMART" id="SM00382">
    <property type="entry name" value="AAA"/>
    <property type="match status" value="1"/>
</dbReference>
<evidence type="ECO:0000256" key="2">
    <source>
        <dbReference type="ARBA" id="ARBA00022448"/>
    </source>
</evidence>
<dbReference type="InterPro" id="IPR003593">
    <property type="entry name" value="AAA+_ATPase"/>
</dbReference>
<evidence type="ECO:0000256" key="3">
    <source>
        <dbReference type="ARBA" id="ARBA00022741"/>
    </source>
</evidence>
<dbReference type="EMBL" id="DRTT01000065">
    <property type="protein sequence ID" value="HHF98267.1"/>
    <property type="molecule type" value="Genomic_DNA"/>
</dbReference>
<protein>
    <submittedName>
        <fullName evidence="6">ABC transporter ATP-binding protein</fullName>
    </submittedName>
</protein>
<dbReference type="Gene3D" id="3.40.50.300">
    <property type="entry name" value="P-loop containing nucleotide triphosphate hydrolases"/>
    <property type="match status" value="1"/>
</dbReference>
<name>A0A7V5LZR9_UNCAE</name>
<organism evidence="6">
    <name type="scientific">Aerophobetes bacterium</name>
    <dbReference type="NCBI Taxonomy" id="2030807"/>
    <lineage>
        <taxon>Bacteria</taxon>
        <taxon>Candidatus Aerophobota</taxon>
    </lineage>
</organism>
<dbReference type="GO" id="GO:0016887">
    <property type="term" value="F:ATP hydrolysis activity"/>
    <property type="evidence" value="ECO:0007669"/>
    <property type="project" value="InterPro"/>
</dbReference>
<dbReference type="Proteomes" id="UP000886070">
    <property type="component" value="Unassembled WGS sequence"/>
</dbReference>
<dbReference type="SUPFAM" id="SSF52540">
    <property type="entry name" value="P-loop containing nucleoside triphosphate hydrolases"/>
    <property type="match status" value="1"/>
</dbReference>
<reference evidence="6" key="1">
    <citation type="journal article" date="2020" name="mSystems">
        <title>Genome- and Community-Level Interaction Insights into Carbon Utilization and Element Cycling Functions of Hydrothermarchaeota in Hydrothermal Sediment.</title>
        <authorList>
            <person name="Zhou Z."/>
            <person name="Liu Y."/>
            <person name="Xu W."/>
            <person name="Pan J."/>
            <person name="Luo Z.H."/>
            <person name="Li M."/>
        </authorList>
    </citation>
    <scope>NUCLEOTIDE SEQUENCE [LARGE SCALE GENOMIC DNA]</scope>
    <source>
        <strain evidence="6">HyVt-92</strain>
    </source>
</reference>
<accession>A0A7V5LZR9</accession>
<gene>
    <name evidence="6" type="ORF">ENL39_02120</name>
</gene>
<dbReference type="PROSITE" id="PS50893">
    <property type="entry name" value="ABC_TRANSPORTER_2"/>
    <property type="match status" value="1"/>
</dbReference>